<gene>
    <name evidence="1" type="ORF">EVAR_24985_1</name>
</gene>
<sequence length="85" mass="9292">MASYFGDMLEMFIEFSFSKSTPLAQFTEWDLVFLLEVCSGKVLSMNKLCRRAAMSSRLGKTHNSAIKTARHGGAGGKVKLATVNA</sequence>
<dbReference type="AlphaFoldDB" id="A0A4C1XIF3"/>
<dbReference type="Proteomes" id="UP000299102">
    <property type="component" value="Unassembled WGS sequence"/>
</dbReference>
<comment type="caution">
    <text evidence="1">The sequence shown here is derived from an EMBL/GenBank/DDBJ whole genome shotgun (WGS) entry which is preliminary data.</text>
</comment>
<dbReference type="EMBL" id="BGZK01000852">
    <property type="protein sequence ID" value="GBP62880.1"/>
    <property type="molecule type" value="Genomic_DNA"/>
</dbReference>
<keyword evidence="2" id="KW-1185">Reference proteome</keyword>
<proteinExistence type="predicted"/>
<evidence type="ECO:0000313" key="1">
    <source>
        <dbReference type="EMBL" id="GBP62880.1"/>
    </source>
</evidence>
<reference evidence="1 2" key="1">
    <citation type="journal article" date="2019" name="Commun. Biol.">
        <title>The bagworm genome reveals a unique fibroin gene that provides high tensile strength.</title>
        <authorList>
            <person name="Kono N."/>
            <person name="Nakamura H."/>
            <person name="Ohtoshi R."/>
            <person name="Tomita M."/>
            <person name="Numata K."/>
            <person name="Arakawa K."/>
        </authorList>
    </citation>
    <scope>NUCLEOTIDE SEQUENCE [LARGE SCALE GENOMIC DNA]</scope>
</reference>
<accession>A0A4C1XIF3</accession>
<organism evidence="1 2">
    <name type="scientific">Eumeta variegata</name>
    <name type="common">Bagworm moth</name>
    <name type="synonym">Eumeta japonica</name>
    <dbReference type="NCBI Taxonomy" id="151549"/>
    <lineage>
        <taxon>Eukaryota</taxon>
        <taxon>Metazoa</taxon>
        <taxon>Ecdysozoa</taxon>
        <taxon>Arthropoda</taxon>
        <taxon>Hexapoda</taxon>
        <taxon>Insecta</taxon>
        <taxon>Pterygota</taxon>
        <taxon>Neoptera</taxon>
        <taxon>Endopterygota</taxon>
        <taxon>Lepidoptera</taxon>
        <taxon>Glossata</taxon>
        <taxon>Ditrysia</taxon>
        <taxon>Tineoidea</taxon>
        <taxon>Psychidae</taxon>
        <taxon>Oiketicinae</taxon>
        <taxon>Eumeta</taxon>
    </lineage>
</organism>
<evidence type="ECO:0000313" key="2">
    <source>
        <dbReference type="Proteomes" id="UP000299102"/>
    </source>
</evidence>
<name>A0A4C1XIF3_EUMVA</name>
<protein>
    <submittedName>
        <fullName evidence="1">Uncharacterized protein</fullName>
    </submittedName>
</protein>